<dbReference type="AlphaFoldDB" id="A0A365KBM6"/>
<evidence type="ECO:0000313" key="1">
    <source>
        <dbReference type="EMBL" id="RAZ69731.1"/>
    </source>
</evidence>
<gene>
    <name evidence="1" type="ORF">DP119_03475</name>
</gene>
<organism evidence="1 2">
    <name type="scientific">Planococcus maitriensis</name>
    <dbReference type="NCBI Taxonomy" id="221799"/>
    <lineage>
        <taxon>Bacteria</taxon>
        <taxon>Bacillati</taxon>
        <taxon>Bacillota</taxon>
        <taxon>Bacilli</taxon>
        <taxon>Bacillales</taxon>
        <taxon>Caryophanaceae</taxon>
        <taxon>Planococcus</taxon>
    </lineage>
</organism>
<dbReference type="EMBL" id="QLZQ01000001">
    <property type="protein sequence ID" value="RAZ69731.1"/>
    <property type="molecule type" value="Genomic_DNA"/>
</dbReference>
<reference evidence="1 2" key="1">
    <citation type="submission" date="2018-06" db="EMBL/GenBank/DDBJ databases">
        <title>The draft genome sequences of strains SCU63 and S1.</title>
        <authorList>
            <person name="Gan L."/>
        </authorList>
    </citation>
    <scope>NUCLEOTIDE SEQUENCE [LARGE SCALE GENOMIC DNA]</scope>
    <source>
        <strain evidence="1 2">S1</strain>
    </source>
</reference>
<accession>A0A365KBM6</accession>
<proteinExistence type="predicted"/>
<evidence type="ECO:0000313" key="2">
    <source>
        <dbReference type="Proteomes" id="UP000251869"/>
    </source>
</evidence>
<name>A0A365KBM6_9BACL</name>
<comment type="caution">
    <text evidence="1">The sequence shown here is derived from an EMBL/GenBank/DDBJ whole genome shotgun (WGS) entry which is preliminary data.</text>
</comment>
<dbReference type="Proteomes" id="UP000251869">
    <property type="component" value="Unassembled WGS sequence"/>
</dbReference>
<protein>
    <submittedName>
        <fullName evidence="1">Uncharacterized protein</fullName>
    </submittedName>
</protein>
<keyword evidence="2" id="KW-1185">Reference proteome</keyword>
<sequence length="112" mass="13284">MGQNVNYPFGCLAQLSDINRKKRSFYNVPKLASPNLLLHISKAFPKRTRPYFYSIFGEGKKINASNAFHTYKGLLITVLNFEFYYQLRTKYYKGNLRWRFGVLRFIMKKIRG</sequence>